<evidence type="ECO:0000259" key="6">
    <source>
        <dbReference type="Pfam" id="PF04542"/>
    </source>
</evidence>
<comment type="similarity">
    <text evidence="1">Belongs to the sigma-70 factor family. ECF subfamily.</text>
</comment>
<keyword evidence="4" id="KW-0238">DNA-binding</keyword>
<protein>
    <submittedName>
        <fullName evidence="8">RNA polymerase sigma-70 factor, sigma-E family</fullName>
    </submittedName>
</protein>
<evidence type="ECO:0000256" key="2">
    <source>
        <dbReference type="ARBA" id="ARBA00023015"/>
    </source>
</evidence>
<dbReference type="EMBL" id="FZOF01000029">
    <property type="protein sequence ID" value="SNT47607.1"/>
    <property type="molecule type" value="Genomic_DNA"/>
</dbReference>
<dbReference type="PANTHER" id="PTHR43133:SF50">
    <property type="entry name" value="ECF RNA POLYMERASE SIGMA FACTOR SIGM"/>
    <property type="match status" value="1"/>
</dbReference>
<dbReference type="InterPro" id="IPR014284">
    <property type="entry name" value="RNA_pol_sigma-70_dom"/>
</dbReference>
<dbReference type="InterPro" id="IPR036388">
    <property type="entry name" value="WH-like_DNA-bd_sf"/>
</dbReference>
<dbReference type="RefSeq" id="WP_245939225.1">
    <property type="nucleotide sequence ID" value="NZ_FZOF01000029.1"/>
</dbReference>
<dbReference type="GO" id="GO:0003677">
    <property type="term" value="F:DNA binding"/>
    <property type="evidence" value="ECO:0007669"/>
    <property type="project" value="UniProtKB-KW"/>
</dbReference>
<keyword evidence="3" id="KW-0731">Sigma factor</keyword>
<dbReference type="GO" id="GO:0006352">
    <property type="term" value="P:DNA-templated transcription initiation"/>
    <property type="evidence" value="ECO:0007669"/>
    <property type="project" value="InterPro"/>
</dbReference>
<dbReference type="NCBIfam" id="TIGR02983">
    <property type="entry name" value="SigE-fam_strep"/>
    <property type="match status" value="1"/>
</dbReference>
<dbReference type="PANTHER" id="PTHR43133">
    <property type="entry name" value="RNA POLYMERASE ECF-TYPE SIGMA FACTO"/>
    <property type="match status" value="1"/>
</dbReference>
<evidence type="ECO:0000256" key="3">
    <source>
        <dbReference type="ARBA" id="ARBA00023082"/>
    </source>
</evidence>
<dbReference type="Proteomes" id="UP000198280">
    <property type="component" value="Unassembled WGS sequence"/>
</dbReference>
<evidence type="ECO:0000256" key="5">
    <source>
        <dbReference type="ARBA" id="ARBA00023163"/>
    </source>
</evidence>
<dbReference type="CDD" id="cd06171">
    <property type="entry name" value="Sigma70_r4"/>
    <property type="match status" value="1"/>
</dbReference>
<dbReference type="Pfam" id="PF08281">
    <property type="entry name" value="Sigma70_r4_2"/>
    <property type="match status" value="1"/>
</dbReference>
<dbReference type="SUPFAM" id="SSF88946">
    <property type="entry name" value="Sigma2 domain of RNA polymerase sigma factors"/>
    <property type="match status" value="1"/>
</dbReference>
<reference evidence="8 9" key="1">
    <citation type="submission" date="2017-06" db="EMBL/GenBank/DDBJ databases">
        <authorList>
            <person name="Kim H.J."/>
            <person name="Triplett B.A."/>
        </authorList>
    </citation>
    <scope>NUCLEOTIDE SEQUENCE [LARGE SCALE GENOMIC DNA]</scope>
    <source>
        <strain evidence="8 9">CGMCC 4.1858</strain>
    </source>
</reference>
<proteinExistence type="inferred from homology"/>
<sequence>MNLSAAESGPPPDESGWTDFEEFAAHCGPRLLRTAWMLTGDRHHAEELLRTALARSWPKWRRISDDRPETYVRGVLVRVHVRRWRRRRRGEVPYARTPRAALPGDRYREADPDDALRRALRRLPPRQRAVIALRYLEGMGVEETASLLNCSAGTVRRRTAKALRALSGALPGTGLPRG</sequence>
<evidence type="ECO:0000313" key="9">
    <source>
        <dbReference type="Proteomes" id="UP000198280"/>
    </source>
</evidence>
<accession>A0A239MXT0</accession>
<evidence type="ECO:0000256" key="4">
    <source>
        <dbReference type="ARBA" id="ARBA00023125"/>
    </source>
</evidence>
<dbReference type="GO" id="GO:0016987">
    <property type="term" value="F:sigma factor activity"/>
    <property type="evidence" value="ECO:0007669"/>
    <property type="project" value="UniProtKB-KW"/>
</dbReference>
<keyword evidence="5" id="KW-0804">Transcription</keyword>
<organism evidence="8 9">
    <name type="scientific">Actinacidiphila glaucinigra</name>
    <dbReference type="NCBI Taxonomy" id="235986"/>
    <lineage>
        <taxon>Bacteria</taxon>
        <taxon>Bacillati</taxon>
        <taxon>Actinomycetota</taxon>
        <taxon>Actinomycetes</taxon>
        <taxon>Kitasatosporales</taxon>
        <taxon>Streptomycetaceae</taxon>
        <taxon>Actinacidiphila</taxon>
    </lineage>
</organism>
<dbReference type="InterPro" id="IPR007627">
    <property type="entry name" value="RNA_pol_sigma70_r2"/>
</dbReference>
<dbReference type="SUPFAM" id="SSF88659">
    <property type="entry name" value="Sigma3 and sigma4 domains of RNA polymerase sigma factors"/>
    <property type="match status" value="1"/>
</dbReference>
<dbReference type="InterPro" id="IPR013249">
    <property type="entry name" value="RNA_pol_sigma70_r4_t2"/>
</dbReference>
<dbReference type="InterPro" id="IPR014325">
    <property type="entry name" value="RNA_pol_sigma-E_actinobac"/>
</dbReference>
<feature type="domain" description="RNA polymerase sigma-70 region 2" evidence="6">
    <location>
        <begin position="26"/>
        <end position="89"/>
    </location>
</feature>
<keyword evidence="2" id="KW-0805">Transcription regulation</keyword>
<dbReference type="Gene3D" id="1.10.10.10">
    <property type="entry name" value="Winged helix-like DNA-binding domain superfamily/Winged helix DNA-binding domain"/>
    <property type="match status" value="1"/>
</dbReference>
<evidence type="ECO:0000313" key="8">
    <source>
        <dbReference type="EMBL" id="SNT47607.1"/>
    </source>
</evidence>
<gene>
    <name evidence="8" type="ORF">SAMN05216252_12919</name>
</gene>
<name>A0A239MXT0_9ACTN</name>
<dbReference type="Gene3D" id="1.10.1740.10">
    <property type="match status" value="1"/>
</dbReference>
<dbReference type="InterPro" id="IPR013324">
    <property type="entry name" value="RNA_pol_sigma_r3/r4-like"/>
</dbReference>
<dbReference type="AlphaFoldDB" id="A0A239MXT0"/>
<evidence type="ECO:0000259" key="7">
    <source>
        <dbReference type="Pfam" id="PF08281"/>
    </source>
</evidence>
<feature type="domain" description="RNA polymerase sigma factor 70 region 4 type 2" evidence="7">
    <location>
        <begin position="114"/>
        <end position="166"/>
    </location>
</feature>
<dbReference type="NCBIfam" id="TIGR02937">
    <property type="entry name" value="sigma70-ECF"/>
    <property type="match status" value="1"/>
</dbReference>
<keyword evidence="9" id="KW-1185">Reference proteome</keyword>
<dbReference type="InterPro" id="IPR039425">
    <property type="entry name" value="RNA_pol_sigma-70-like"/>
</dbReference>
<dbReference type="InterPro" id="IPR013325">
    <property type="entry name" value="RNA_pol_sigma_r2"/>
</dbReference>
<dbReference type="Pfam" id="PF04542">
    <property type="entry name" value="Sigma70_r2"/>
    <property type="match status" value="1"/>
</dbReference>
<evidence type="ECO:0000256" key="1">
    <source>
        <dbReference type="ARBA" id="ARBA00010641"/>
    </source>
</evidence>